<dbReference type="KEGG" id="rtg:NCTC13098_04091"/>
<dbReference type="PANTHER" id="PTHR33516:SF2">
    <property type="entry name" value="LEXA REPRESSOR-RELATED"/>
    <property type="match status" value="1"/>
</dbReference>
<sequence>MINPDDLLILYINTVIVPGEFMLTFYKPVEPSSRFLVPLFRDLVPCGFPSPAQDYVEDTLDLNKLAIRHPNATYFVRVSGDSMTGAGIDDGDLLVVDRSLTAEHGDIVIAAVAGEFTVKELQTRPVLQLIPRNLSYSPVVCRPGEELQIFGVVTFSLKSHRHVRAC</sequence>
<dbReference type="InterPro" id="IPR015927">
    <property type="entry name" value="Peptidase_S24_S26A/B/C"/>
</dbReference>
<dbReference type="CDD" id="cd06529">
    <property type="entry name" value="S24_LexA-like"/>
    <property type="match status" value="1"/>
</dbReference>
<accession>A0A3P8IZX6</accession>
<dbReference type="InterPro" id="IPR006197">
    <property type="entry name" value="Peptidase_S24_LexA"/>
</dbReference>
<evidence type="ECO:0000256" key="3">
    <source>
        <dbReference type="ARBA" id="ARBA00022801"/>
    </source>
</evidence>
<protein>
    <submittedName>
        <fullName evidence="9">DNA polymerase V subunit UmuD</fullName>
        <ecNumber evidence="9">3.4.21.-</ecNumber>
    </submittedName>
</protein>
<evidence type="ECO:0000259" key="8">
    <source>
        <dbReference type="Pfam" id="PF00717"/>
    </source>
</evidence>
<evidence type="ECO:0000256" key="1">
    <source>
        <dbReference type="ARBA" id="ARBA00007484"/>
    </source>
</evidence>
<dbReference type="NCBIfam" id="NF007621">
    <property type="entry name" value="PRK10276.1"/>
    <property type="match status" value="1"/>
</dbReference>
<dbReference type="GO" id="GO:0003677">
    <property type="term" value="F:DNA binding"/>
    <property type="evidence" value="ECO:0007669"/>
    <property type="project" value="InterPro"/>
</dbReference>
<evidence type="ECO:0000256" key="4">
    <source>
        <dbReference type="ARBA" id="ARBA00022813"/>
    </source>
</evidence>
<evidence type="ECO:0000256" key="6">
    <source>
        <dbReference type="ARBA" id="ARBA00023236"/>
    </source>
</evidence>
<keyword evidence="6" id="KW-0742">SOS response</keyword>
<dbReference type="SUPFAM" id="SSF51306">
    <property type="entry name" value="LexA/Signal peptidase"/>
    <property type="match status" value="1"/>
</dbReference>
<dbReference type="Gene3D" id="2.10.109.10">
    <property type="entry name" value="Umud Fragment, subunit A"/>
    <property type="match status" value="1"/>
</dbReference>
<dbReference type="EMBL" id="LR131271">
    <property type="protein sequence ID" value="VDR27719.1"/>
    <property type="molecule type" value="Genomic_DNA"/>
</dbReference>
<keyword evidence="5" id="KW-0234">DNA repair</keyword>
<evidence type="ECO:0000256" key="7">
    <source>
        <dbReference type="RuleBase" id="RU003991"/>
    </source>
</evidence>
<dbReference type="GO" id="GO:0006355">
    <property type="term" value="P:regulation of DNA-templated transcription"/>
    <property type="evidence" value="ECO:0007669"/>
    <property type="project" value="InterPro"/>
</dbReference>
<dbReference type="GO" id="GO:0009432">
    <property type="term" value="P:SOS response"/>
    <property type="evidence" value="ECO:0007669"/>
    <property type="project" value="UniProtKB-KW"/>
</dbReference>
<feature type="domain" description="Peptidase S24/S26A/S26B/S26C" evidence="8">
    <location>
        <begin position="38"/>
        <end position="153"/>
    </location>
</feature>
<dbReference type="InterPro" id="IPR036286">
    <property type="entry name" value="LexA/Signal_pep-like_sf"/>
</dbReference>
<dbReference type="Proteomes" id="UP000274346">
    <property type="component" value="Chromosome"/>
</dbReference>
<evidence type="ECO:0000313" key="9">
    <source>
        <dbReference type="EMBL" id="VDR27719.1"/>
    </source>
</evidence>
<dbReference type="AlphaFoldDB" id="A0A3P8IZX6"/>
<organism evidence="9 10">
    <name type="scientific">Raoultella terrigena</name>
    <name type="common">Klebsiella terrigena</name>
    <dbReference type="NCBI Taxonomy" id="577"/>
    <lineage>
        <taxon>Bacteria</taxon>
        <taxon>Pseudomonadati</taxon>
        <taxon>Pseudomonadota</taxon>
        <taxon>Gammaproteobacteria</taxon>
        <taxon>Enterobacterales</taxon>
        <taxon>Enterobacteriaceae</taxon>
        <taxon>Klebsiella/Raoultella group</taxon>
        <taxon>Raoultella</taxon>
    </lineage>
</organism>
<keyword evidence="2" id="KW-0227">DNA damage</keyword>
<keyword evidence="3 7" id="KW-0378">Hydrolase</keyword>
<gene>
    <name evidence="9" type="primary">umuD_1</name>
    <name evidence="9" type="ORF">NCTC13098_04091</name>
</gene>
<reference evidence="9 10" key="1">
    <citation type="submission" date="2018-12" db="EMBL/GenBank/DDBJ databases">
        <authorList>
            <consortium name="Pathogen Informatics"/>
        </authorList>
    </citation>
    <scope>NUCLEOTIDE SEQUENCE [LARGE SCALE GENOMIC DNA]</scope>
    <source>
        <strain evidence="9 10">NCTC13098</strain>
    </source>
</reference>
<dbReference type="InterPro" id="IPR039418">
    <property type="entry name" value="LexA-like"/>
</dbReference>
<dbReference type="EC" id="3.4.21.-" evidence="9"/>
<dbReference type="Pfam" id="PF00717">
    <property type="entry name" value="Peptidase_S24"/>
    <property type="match status" value="1"/>
</dbReference>
<proteinExistence type="inferred from homology"/>
<dbReference type="GO" id="GO:0016787">
    <property type="term" value="F:hydrolase activity"/>
    <property type="evidence" value="ECO:0007669"/>
    <property type="project" value="UniProtKB-KW"/>
</dbReference>
<comment type="similarity">
    <text evidence="1 7">Belongs to the peptidase S24 family.</text>
</comment>
<dbReference type="InterPro" id="IPR050077">
    <property type="entry name" value="LexA_repressor"/>
</dbReference>
<evidence type="ECO:0000256" key="5">
    <source>
        <dbReference type="ARBA" id="ARBA00023204"/>
    </source>
</evidence>
<dbReference type="GO" id="GO:0006281">
    <property type="term" value="P:DNA repair"/>
    <property type="evidence" value="ECO:0007669"/>
    <property type="project" value="UniProtKB-KW"/>
</dbReference>
<dbReference type="PANTHER" id="PTHR33516">
    <property type="entry name" value="LEXA REPRESSOR"/>
    <property type="match status" value="1"/>
</dbReference>
<evidence type="ECO:0000313" key="10">
    <source>
        <dbReference type="Proteomes" id="UP000274346"/>
    </source>
</evidence>
<keyword evidence="4 7" id="KW-0068">Autocatalytic cleavage</keyword>
<name>A0A3P8IZX6_RAOTE</name>
<dbReference type="PRINTS" id="PR00726">
    <property type="entry name" value="LEXASERPTASE"/>
</dbReference>
<evidence type="ECO:0000256" key="2">
    <source>
        <dbReference type="ARBA" id="ARBA00022763"/>
    </source>
</evidence>